<dbReference type="InterPro" id="IPR011050">
    <property type="entry name" value="Pectin_lyase_fold/virulence"/>
</dbReference>
<evidence type="ECO:0000313" key="3">
    <source>
        <dbReference type="Proteomes" id="UP001495147"/>
    </source>
</evidence>
<comment type="caution">
    <text evidence="2">The sequence shown here is derived from an EMBL/GenBank/DDBJ whole genome shotgun (WGS) entry which is preliminary data.</text>
</comment>
<dbReference type="SUPFAM" id="SSF51126">
    <property type="entry name" value="Pectin lyase-like"/>
    <property type="match status" value="1"/>
</dbReference>
<keyword evidence="3" id="KW-1185">Reference proteome</keyword>
<sequence>MQRRGALLGLGALLGARAVAAPKQVLKVGPREALRSLASAAQAATDGTLIEVEAGDYLADVATWPQHELTLRAVGGRVRLIASGAHAQGKGIFVTRGQRQRIEGFDFIGARVPDRNGAGIRLEAGSLTLVDCRFEDNENGVLTSNDPAVELDLIDCDFGRIAMGTGQTHNCYVGTIARLGVTGCHFHSGLMGHLLKSRARTNQVLYSRLVDGIGGRASYELEFPNGGQNLVMGNLIGQSTSSENPHLISVGAEGLRGGAHALWLVHNTCIDDRPSGIWLRVAAGLTDVHVANNLFVGRRSFEPAAGWDAHHNHQADWEAFVRANREDWRLKPDSGLRGKIAAAGQMDLGGRRVELLPTRQYAHPAHSVALTQPPVWPGALQT</sequence>
<name>A0ABV0FYG4_9BURK</name>
<dbReference type="Gene3D" id="2.160.20.10">
    <property type="entry name" value="Single-stranded right-handed beta-helix, Pectin lyase-like"/>
    <property type="match status" value="1"/>
</dbReference>
<dbReference type="InterPro" id="IPR012334">
    <property type="entry name" value="Pectin_lyas_fold"/>
</dbReference>
<gene>
    <name evidence="2" type="ORF">ABDJ85_01265</name>
</gene>
<dbReference type="EMBL" id="JBDPZD010000001">
    <property type="protein sequence ID" value="MEO3690077.1"/>
    <property type="molecule type" value="Genomic_DNA"/>
</dbReference>
<organism evidence="2 3">
    <name type="scientific">Roseateles paludis</name>
    <dbReference type="NCBI Taxonomy" id="3145238"/>
    <lineage>
        <taxon>Bacteria</taxon>
        <taxon>Pseudomonadati</taxon>
        <taxon>Pseudomonadota</taxon>
        <taxon>Betaproteobacteria</taxon>
        <taxon>Burkholderiales</taxon>
        <taxon>Sphaerotilaceae</taxon>
        <taxon>Roseateles</taxon>
    </lineage>
</organism>
<keyword evidence="1" id="KW-0732">Signal</keyword>
<feature type="signal peptide" evidence="1">
    <location>
        <begin position="1"/>
        <end position="20"/>
    </location>
</feature>
<feature type="chain" id="PRO_5046828284" description="Right handed beta helix domain-containing protein" evidence="1">
    <location>
        <begin position="21"/>
        <end position="382"/>
    </location>
</feature>
<evidence type="ECO:0008006" key="4">
    <source>
        <dbReference type="Google" id="ProtNLM"/>
    </source>
</evidence>
<reference evidence="2 3" key="1">
    <citation type="submission" date="2024-05" db="EMBL/GenBank/DDBJ databases">
        <title>Roseateles sp. DJS-2-20 16S ribosomal RNA gene Genome sequencing and assembly.</title>
        <authorList>
            <person name="Woo H."/>
        </authorList>
    </citation>
    <scope>NUCLEOTIDE SEQUENCE [LARGE SCALE GENOMIC DNA]</scope>
    <source>
        <strain evidence="2 3">DJS-2-20</strain>
    </source>
</reference>
<accession>A0ABV0FYG4</accession>
<proteinExistence type="predicted"/>
<dbReference type="RefSeq" id="WP_347702911.1">
    <property type="nucleotide sequence ID" value="NZ_JBDPZD010000001.1"/>
</dbReference>
<protein>
    <recommendedName>
        <fullName evidence="4">Right handed beta helix domain-containing protein</fullName>
    </recommendedName>
</protein>
<evidence type="ECO:0000256" key="1">
    <source>
        <dbReference type="SAM" id="SignalP"/>
    </source>
</evidence>
<dbReference type="Proteomes" id="UP001495147">
    <property type="component" value="Unassembled WGS sequence"/>
</dbReference>
<evidence type="ECO:0000313" key="2">
    <source>
        <dbReference type="EMBL" id="MEO3690077.1"/>
    </source>
</evidence>